<dbReference type="CDD" id="cd08271">
    <property type="entry name" value="MDR5"/>
    <property type="match status" value="1"/>
</dbReference>
<keyword evidence="3" id="KW-1185">Reference proteome</keyword>
<evidence type="ECO:0000313" key="2">
    <source>
        <dbReference type="EMBL" id="KAA8996671.1"/>
    </source>
</evidence>
<organism evidence="2 3">
    <name type="scientific">Affinibrenneria salicis</name>
    <dbReference type="NCBI Taxonomy" id="2590031"/>
    <lineage>
        <taxon>Bacteria</taxon>
        <taxon>Pseudomonadati</taxon>
        <taxon>Pseudomonadota</taxon>
        <taxon>Gammaproteobacteria</taxon>
        <taxon>Enterobacterales</taxon>
        <taxon>Pectobacteriaceae</taxon>
        <taxon>Affinibrenneria</taxon>
    </lineage>
</organism>
<dbReference type="PANTHER" id="PTHR43482">
    <property type="entry name" value="PROTEIN AST1-RELATED"/>
    <property type="match status" value="1"/>
</dbReference>
<dbReference type="SUPFAM" id="SSF51735">
    <property type="entry name" value="NAD(P)-binding Rossmann-fold domains"/>
    <property type="match status" value="1"/>
</dbReference>
<feature type="domain" description="Enoyl reductase (ER)" evidence="1">
    <location>
        <begin position="25"/>
        <end position="334"/>
    </location>
</feature>
<proteinExistence type="predicted"/>
<dbReference type="SMART" id="SM00829">
    <property type="entry name" value="PKS_ER"/>
    <property type="match status" value="1"/>
</dbReference>
<comment type="caution">
    <text evidence="2">The sequence shown here is derived from an EMBL/GenBank/DDBJ whole genome shotgun (WGS) entry which is preliminary data.</text>
</comment>
<dbReference type="OrthoDB" id="9771084at2"/>
<accession>A0A5J5FT97</accession>
<dbReference type="InterPro" id="IPR011032">
    <property type="entry name" value="GroES-like_sf"/>
</dbReference>
<dbReference type="RefSeq" id="WP_150436916.1">
    <property type="nucleotide sequence ID" value="NZ_VYKJ01000013.1"/>
</dbReference>
<dbReference type="Gene3D" id="3.90.180.10">
    <property type="entry name" value="Medium-chain alcohol dehydrogenases, catalytic domain"/>
    <property type="match status" value="1"/>
</dbReference>
<dbReference type="Pfam" id="PF08240">
    <property type="entry name" value="ADH_N"/>
    <property type="match status" value="1"/>
</dbReference>
<dbReference type="Proteomes" id="UP000335415">
    <property type="component" value="Unassembled WGS sequence"/>
</dbReference>
<evidence type="ECO:0000313" key="3">
    <source>
        <dbReference type="Proteomes" id="UP000335415"/>
    </source>
</evidence>
<dbReference type="InterPro" id="IPR013154">
    <property type="entry name" value="ADH-like_N"/>
</dbReference>
<reference evidence="2 3" key="1">
    <citation type="submission" date="2019-09" db="EMBL/GenBank/DDBJ databases">
        <authorList>
            <person name="Li Y."/>
        </authorList>
    </citation>
    <scope>NUCLEOTIDE SEQUENCE [LARGE SCALE GENOMIC DNA]</scope>
    <source>
        <strain evidence="2 3">L3-3HA</strain>
    </source>
</reference>
<dbReference type="InterPro" id="IPR020843">
    <property type="entry name" value="ER"/>
</dbReference>
<dbReference type="InterPro" id="IPR052585">
    <property type="entry name" value="Lipid_raft_assoc_Zn_ADH"/>
</dbReference>
<dbReference type="InterPro" id="IPR036291">
    <property type="entry name" value="NAD(P)-bd_dom_sf"/>
</dbReference>
<dbReference type="AlphaFoldDB" id="A0A5J5FT97"/>
<dbReference type="SUPFAM" id="SSF50129">
    <property type="entry name" value="GroES-like"/>
    <property type="match status" value="1"/>
</dbReference>
<gene>
    <name evidence="2" type="ORF">FJU30_20915</name>
</gene>
<sequence length="336" mass="36154">MCDENVQNFEALPADYRAWRWRNSAEPQDLALESIPMAPPAPGQALVRNQVIGLNPVDWKVLGGALVDWRGGKVPGVDGAGIVVAVGDGVASEWLGQRVAYHQNLQQPGSFAEYTPIVARALLRVPDGMDVSVAASFPCPGLTAWLALEKVPPQPGSPVLISGAGGAVGHYLVQLAAARGFSVTTLSHARHWARLQALGASECLAGPLAADQRWPQDDARFYAVIDSVNERHAAQLAPALLANGHLVCIQGRLEQWPCAPFGRALSLHEVALGALHRFGDDASWSRLTAAGERLLSEIAGQRLQPEAQVVREFSELARLLDDLRHRQFSGKPLVRL</sequence>
<dbReference type="Gene3D" id="3.40.50.720">
    <property type="entry name" value="NAD(P)-binding Rossmann-like Domain"/>
    <property type="match status" value="1"/>
</dbReference>
<evidence type="ECO:0000259" key="1">
    <source>
        <dbReference type="SMART" id="SM00829"/>
    </source>
</evidence>
<dbReference type="EMBL" id="VYKJ01000013">
    <property type="protein sequence ID" value="KAA8996671.1"/>
    <property type="molecule type" value="Genomic_DNA"/>
</dbReference>
<dbReference type="GO" id="GO:0016491">
    <property type="term" value="F:oxidoreductase activity"/>
    <property type="evidence" value="ECO:0007669"/>
    <property type="project" value="InterPro"/>
</dbReference>
<protein>
    <submittedName>
        <fullName evidence="2">Alcohol dehydrogenase</fullName>
    </submittedName>
</protein>
<dbReference type="PANTHER" id="PTHR43482:SF1">
    <property type="entry name" value="PROTEIN AST1-RELATED"/>
    <property type="match status" value="1"/>
</dbReference>
<name>A0A5J5FT97_9GAMM</name>